<proteinExistence type="predicted"/>
<evidence type="ECO:0000256" key="1">
    <source>
        <dbReference type="SAM" id="Coils"/>
    </source>
</evidence>
<sequence length="132" mass="15281">MCLGVLHIHSGCLHEKKFELLEPCATYSEEEKRCTLPCTVVHTVRLPTPKLCITCFRRVEDDIFDRSNSAIQAVEADINRVNELLKGRIPQQTREDLEDHRDKLEEEIAVFKQLRKEEIDEFRAQQGVFADG</sequence>
<comment type="caution">
    <text evidence="2">The sequence shown here is derived from an EMBL/GenBank/DDBJ whole genome shotgun (WGS) entry which is preliminary data.</text>
</comment>
<protein>
    <submittedName>
        <fullName evidence="2">Uncharacterized protein</fullName>
    </submittedName>
</protein>
<evidence type="ECO:0000313" key="3">
    <source>
        <dbReference type="Proteomes" id="UP001590950"/>
    </source>
</evidence>
<feature type="coiled-coil region" evidence="1">
    <location>
        <begin position="94"/>
        <end position="121"/>
    </location>
</feature>
<dbReference type="Proteomes" id="UP001590950">
    <property type="component" value="Unassembled WGS sequence"/>
</dbReference>
<gene>
    <name evidence="2" type="ORF">N7G274_008121</name>
</gene>
<reference evidence="2 3" key="1">
    <citation type="submission" date="2024-09" db="EMBL/GenBank/DDBJ databases">
        <title>Rethinking Asexuality: The Enigmatic Case of Functional Sexual Genes in Lepraria (Stereocaulaceae).</title>
        <authorList>
            <person name="Doellman M."/>
            <person name="Sun Y."/>
            <person name="Barcenas-Pena A."/>
            <person name="Lumbsch H.T."/>
            <person name="Grewe F."/>
        </authorList>
    </citation>
    <scope>NUCLEOTIDE SEQUENCE [LARGE SCALE GENOMIC DNA]</scope>
    <source>
        <strain evidence="2 3">Mercado 3170</strain>
    </source>
</reference>
<name>A0ABR3ZZF5_9LECA</name>
<accession>A0ABR3ZZF5</accession>
<keyword evidence="1" id="KW-0175">Coiled coil</keyword>
<evidence type="ECO:0000313" key="2">
    <source>
        <dbReference type="EMBL" id="KAL2039072.1"/>
    </source>
</evidence>
<dbReference type="EMBL" id="JBEFKJ010000027">
    <property type="protein sequence ID" value="KAL2039072.1"/>
    <property type="molecule type" value="Genomic_DNA"/>
</dbReference>
<organism evidence="2 3">
    <name type="scientific">Stereocaulon virgatum</name>
    <dbReference type="NCBI Taxonomy" id="373712"/>
    <lineage>
        <taxon>Eukaryota</taxon>
        <taxon>Fungi</taxon>
        <taxon>Dikarya</taxon>
        <taxon>Ascomycota</taxon>
        <taxon>Pezizomycotina</taxon>
        <taxon>Lecanoromycetes</taxon>
        <taxon>OSLEUM clade</taxon>
        <taxon>Lecanoromycetidae</taxon>
        <taxon>Lecanorales</taxon>
        <taxon>Lecanorineae</taxon>
        <taxon>Stereocaulaceae</taxon>
        <taxon>Stereocaulon</taxon>
    </lineage>
</organism>
<keyword evidence="3" id="KW-1185">Reference proteome</keyword>